<feature type="compositionally biased region" description="Basic and acidic residues" evidence="1">
    <location>
        <begin position="45"/>
        <end position="55"/>
    </location>
</feature>
<name>A0A6J4TJI8_9ACTN</name>
<evidence type="ECO:0000256" key="1">
    <source>
        <dbReference type="SAM" id="MobiDB-lite"/>
    </source>
</evidence>
<organism evidence="2">
    <name type="scientific">uncultured Solirubrobacteraceae bacterium</name>
    <dbReference type="NCBI Taxonomy" id="1162706"/>
    <lineage>
        <taxon>Bacteria</taxon>
        <taxon>Bacillati</taxon>
        <taxon>Actinomycetota</taxon>
        <taxon>Thermoleophilia</taxon>
        <taxon>Solirubrobacterales</taxon>
        <taxon>Solirubrobacteraceae</taxon>
        <taxon>environmental samples</taxon>
    </lineage>
</organism>
<feature type="non-terminal residue" evidence="2">
    <location>
        <position position="131"/>
    </location>
</feature>
<sequence length="131" mass="14721">DLERGVHRPARVPPRRGLHPPDGVAGAAQARRTREGSRAPARARAPRDDVLDPHPGRPRPGRGPARRRAGRRRGRDHRRHAPHPGRRPAAARLRQAGQEDRSAVRDAAHDRDRPVLPHRVDLRGRARRGRL</sequence>
<feature type="compositionally biased region" description="Basic residues" evidence="1">
    <location>
        <begin position="56"/>
        <end position="86"/>
    </location>
</feature>
<protein>
    <submittedName>
        <fullName evidence="2">Uncharacterized protein</fullName>
    </submittedName>
</protein>
<gene>
    <name evidence="2" type="ORF">AVDCRST_MAG13-3660</name>
</gene>
<evidence type="ECO:0000313" key="2">
    <source>
        <dbReference type="EMBL" id="CAA9525029.1"/>
    </source>
</evidence>
<accession>A0A6J4TJI8</accession>
<feature type="region of interest" description="Disordered" evidence="1">
    <location>
        <begin position="1"/>
        <end position="131"/>
    </location>
</feature>
<feature type="compositionally biased region" description="Basic residues" evidence="1">
    <location>
        <begin position="7"/>
        <end position="18"/>
    </location>
</feature>
<proteinExistence type="predicted"/>
<dbReference type="AlphaFoldDB" id="A0A6J4TJI8"/>
<feature type="non-terminal residue" evidence="2">
    <location>
        <position position="1"/>
    </location>
</feature>
<reference evidence="2" key="1">
    <citation type="submission" date="2020-02" db="EMBL/GenBank/DDBJ databases">
        <authorList>
            <person name="Meier V. D."/>
        </authorList>
    </citation>
    <scope>NUCLEOTIDE SEQUENCE</scope>
    <source>
        <strain evidence="2">AVDCRST_MAG13</strain>
    </source>
</reference>
<feature type="compositionally biased region" description="Basic and acidic residues" evidence="1">
    <location>
        <begin position="97"/>
        <end position="124"/>
    </location>
</feature>
<dbReference type="EMBL" id="CADCVO010000569">
    <property type="protein sequence ID" value="CAA9525029.1"/>
    <property type="molecule type" value="Genomic_DNA"/>
</dbReference>